<accession>G0SFY6</accession>
<feature type="compositionally biased region" description="Polar residues" evidence="6">
    <location>
        <begin position="319"/>
        <end position="342"/>
    </location>
</feature>
<evidence type="ECO:0000256" key="1">
    <source>
        <dbReference type="ARBA" id="ARBA00004141"/>
    </source>
</evidence>
<evidence type="ECO:0000313" key="10">
    <source>
        <dbReference type="Proteomes" id="UP000008066"/>
    </source>
</evidence>
<dbReference type="InterPro" id="IPR049326">
    <property type="entry name" value="Rhodopsin_dom_fungi"/>
</dbReference>
<organism evidence="10">
    <name type="scientific">Chaetomium thermophilum (strain DSM 1495 / CBS 144.50 / IMI 039719)</name>
    <name type="common">Thermochaetoides thermophila</name>
    <dbReference type="NCBI Taxonomy" id="759272"/>
    <lineage>
        <taxon>Eukaryota</taxon>
        <taxon>Fungi</taxon>
        <taxon>Dikarya</taxon>
        <taxon>Ascomycota</taxon>
        <taxon>Pezizomycotina</taxon>
        <taxon>Sordariomycetes</taxon>
        <taxon>Sordariomycetidae</taxon>
        <taxon>Sordariales</taxon>
        <taxon>Chaetomiaceae</taxon>
        <taxon>Thermochaetoides</taxon>
    </lineage>
</organism>
<dbReference type="GeneID" id="18261298"/>
<dbReference type="OrthoDB" id="5273647at2759"/>
<dbReference type="HOGENOM" id="CLU_028200_2_1_1"/>
<evidence type="ECO:0000256" key="6">
    <source>
        <dbReference type="SAM" id="MobiDB-lite"/>
    </source>
</evidence>
<gene>
    <name evidence="9" type="ORF">CTHT_0072600</name>
</gene>
<evidence type="ECO:0000256" key="3">
    <source>
        <dbReference type="ARBA" id="ARBA00022989"/>
    </source>
</evidence>
<keyword evidence="2 7" id="KW-0812">Transmembrane</keyword>
<dbReference type="GO" id="GO:0016020">
    <property type="term" value="C:membrane"/>
    <property type="evidence" value="ECO:0007669"/>
    <property type="project" value="UniProtKB-SubCell"/>
</dbReference>
<dbReference type="RefSeq" id="XP_006697519.1">
    <property type="nucleotide sequence ID" value="XM_006697456.1"/>
</dbReference>
<dbReference type="Pfam" id="PF20684">
    <property type="entry name" value="Fung_rhodopsin"/>
    <property type="match status" value="1"/>
</dbReference>
<dbReference type="InterPro" id="IPR052337">
    <property type="entry name" value="SAT4-like"/>
</dbReference>
<keyword evidence="10" id="KW-1185">Reference proteome</keyword>
<reference evidence="9 10" key="1">
    <citation type="journal article" date="2011" name="Cell">
        <title>Insight into structure and assembly of the nuclear pore complex by utilizing the genome of a eukaryotic thermophile.</title>
        <authorList>
            <person name="Amlacher S."/>
            <person name="Sarges P."/>
            <person name="Flemming D."/>
            <person name="van Noort V."/>
            <person name="Kunze R."/>
            <person name="Devos D.P."/>
            <person name="Arumugam M."/>
            <person name="Bork P."/>
            <person name="Hurt E."/>
        </authorList>
    </citation>
    <scope>NUCLEOTIDE SEQUENCE [LARGE SCALE GENOMIC DNA]</scope>
    <source>
        <strain evidence="10">DSM 1495 / CBS 144.50 / IMI 039719</strain>
    </source>
</reference>
<evidence type="ECO:0000313" key="9">
    <source>
        <dbReference type="EMBL" id="EGS17901.1"/>
    </source>
</evidence>
<feature type="transmembrane region" description="Helical" evidence="7">
    <location>
        <begin position="53"/>
        <end position="73"/>
    </location>
</feature>
<evidence type="ECO:0000256" key="2">
    <source>
        <dbReference type="ARBA" id="ARBA00022692"/>
    </source>
</evidence>
<feature type="transmembrane region" description="Helical" evidence="7">
    <location>
        <begin position="213"/>
        <end position="231"/>
    </location>
</feature>
<dbReference type="EMBL" id="GL988047">
    <property type="protein sequence ID" value="EGS17901.1"/>
    <property type="molecule type" value="Genomic_DNA"/>
</dbReference>
<dbReference type="OMA" id="CIVQTRY"/>
<evidence type="ECO:0000256" key="4">
    <source>
        <dbReference type="ARBA" id="ARBA00023136"/>
    </source>
</evidence>
<proteinExistence type="inferred from homology"/>
<protein>
    <recommendedName>
        <fullName evidence="8">Rhodopsin domain-containing protein</fullName>
    </recommendedName>
</protein>
<sequence length="359" mass="39466">MGWVENATPEVEAISQWKTIIAVCVVVSTVAAVVVSLRLWVRYRNHGLQSDDYLSALSMAFAITYAALCIAQTKYGLGLPLALRPKENLIPYTRTNYAGRPIYQLGISFFKIALLISYLRIFDRTNHRVYRRIVWVTIVAIFLGHLGCALCLILACQPVHKSWNPTVPGKCLAPGPSFTGYAIVTIVSDIIVTLIPIPVLLKLNVSRGKKIGLIFIFMLGIFITLCSIFRYREIDRIQNGDGNSTMLILWGVIEFNVGNIVSSLPFLAPNVLRKAKEYRSKYGHGSGGYSHGSGVRKLGKSGDGYKLSSLSSSRNGKSNHGTFATIKGNSTGSEENILQNSPENSIVKSVTYSVKVESE</sequence>
<dbReference type="PANTHER" id="PTHR33048:SF146">
    <property type="entry name" value="INTEGRAL MEMBRANE PROTEIN"/>
    <property type="match status" value="1"/>
</dbReference>
<feature type="domain" description="Rhodopsin" evidence="8">
    <location>
        <begin position="37"/>
        <end position="269"/>
    </location>
</feature>
<feature type="transmembrane region" description="Helical" evidence="7">
    <location>
        <begin position="102"/>
        <end position="121"/>
    </location>
</feature>
<name>G0SFY6_CHATD</name>
<dbReference type="eggNOG" id="ENOG502S2VF">
    <property type="taxonomic scope" value="Eukaryota"/>
</dbReference>
<comment type="similarity">
    <text evidence="5">Belongs to the SAT4 family.</text>
</comment>
<evidence type="ECO:0000256" key="5">
    <source>
        <dbReference type="ARBA" id="ARBA00038359"/>
    </source>
</evidence>
<dbReference type="PANTHER" id="PTHR33048">
    <property type="entry name" value="PTH11-LIKE INTEGRAL MEMBRANE PROTEIN (AFU_ORTHOLOGUE AFUA_5G11245)"/>
    <property type="match status" value="1"/>
</dbReference>
<keyword evidence="4 7" id="KW-0472">Membrane</keyword>
<keyword evidence="3 7" id="KW-1133">Transmembrane helix</keyword>
<feature type="transmembrane region" description="Helical" evidence="7">
    <location>
        <begin position="133"/>
        <end position="160"/>
    </location>
</feature>
<feature type="transmembrane region" description="Helical" evidence="7">
    <location>
        <begin position="180"/>
        <end position="201"/>
    </location>
</feature>
<feature type="compositionally biased region" description="Low complexity" evidence="6">
    <location>
        <begin position="306"/>
        <end position="318"/>
    </location>
</feature>
<feature type="transmembrane region" description="Helical" evidence="7">
    <location>
        <begin position="247"/>
        <end position="272"/>
    </location>
</feature>
<feature type="region of interest" description="Disordered" evidence="6">
    <location>
        <begin position="306"/>
        <end position="342"/>
    </location>
</feature>
<evidence type="ECO:0000259" key="8">
    <source>
        <dbReference type="Pfam" id="PF20684"/>
    </source>
</evidence>
<dbReference type="AlphaFoldDB" id="G0SFY6"/>
<dbReference type="KEGG" id="cthr:CTHT_0072600"/>
<comment type="subcellular location">
    <subcellularLocation>
        <location evidence="1">Membrane</location>
        <topology evidence="1">Multi-pass membrane protein</topology>
    </subcellularLocation>
</comment>
<dbReference type="Proteomes" id="UP000008066">
    <property type="component" value="Unassembled WGS sequence"/>
</dbReference>
<feature type="transmembrane region" description="Helical" evidence="7">
    <location>
        <begin position="20"/>
        <end position="41"/>
    </location>
</feature>
<evidence type="ECO:0000256" key="7">
    <source>
        <dbReference type="SAM" id="Phobius"/>
    </source>
</evidence>